<evidence type="ECO:0000313" key="4">
    <source>
        <dbReference type="Proteomes" id="UP000754563"/>
    </source>
</evidence>
<dbReference type="Gene3D" id="3.40.50.1240">
    <property type="entry name" value="Phosphoglycerate mutase-like"/>
    <property type="match status" value="1"/>
</dbReference>
<dbReference type="Pfam" id="PF00300">
    <property type="entry name" value="His_Phos_1"/>
    <property type="match status" value="1"/>
</dbReference>
<dbReference type="InterPro" id="IPR013078">
    <property type="entry name" value="His_Pase_superF_clade-1"/>
</dbReference>
<organism evidence="3 4">
    <name type="scientific">Candidatus Dojkabacteria bacterium</name>
    <dbReference type="NCBI Taxonomy" id="2099670"/>
    <lineage>
        <taxon>Bacteria</taxon>
        <taxon>Candidatus Dojkabacteria</taxon>
    </lineage>
</organism>
<dbReference type="InterPro" id="IPR029033">
    <property type="entry name" value="His_PPase_superfam"/>
</dbReference>
<protein>
    <submittedName>
        <fullName evidence="3">Histidine phosphatase family protein</fullName>
    </submittedName>
</protein>
<dbReference type="PANTHER" id="PTHR48100">
    <property type="entry name" value="BROAD-SPECIFICITY PHOSPHATASE YOR283W-RELATED"/>
    <property type="match status" value="1"/>
</dbReference>
<dbReference type="SUPFAM" id="SSF53254">
    <property type="entry name" value="Phosphoglycerate mutase-like"/>
    <property type="match status" value="1"/>
</dbReference>
<evidence type="ECO:0000256" key="2">
    <source>
        <dbReference type="ARBA" id="ARBA00023235"/>
    </source>
</evidence>
<dbReference type="AlphaFoldDB" id="A0A955L7G6"/>
<comment type="caution">
    <text evidence="3">The sequence shown here is derived from an EMBL/GenBank/DDBJ whole genome shotgun (WGS) entry which is preliminary data.</text>
</comment>
<reference evidence="3" key="1">
    <citation type="submission" date="2020-04" db="EMBL/GenBank/DDBJ databases">
        <authorList>
            <person name="Zhang T."/>
        </authorList>
    </citation>
    <scope>NUCLEOTIDE SEQUENCE</scope>
    <source>
        <strain evidence="3">HKST-UBA11</strain>
    </source>
</reference>
<keyword evidence="2" id="KW-0413">Isomerase</keyword>
<dbReference type="InterPro" id="IPR050275">
    <property type="entry name" value="PGM_Phosphatase"/>
</dbReference>
<dbReference type="Proteomes" id="UP000754563">
    <property type="component" value="Unassembled WGS sequence"/>
</dbReference>
<reference evidence="3" key="2">
    <citation type="journal article" date="2021" name="Microbiome">
        <title>Successional dynamics and alternative stable states in a saline activated sludge microbial community over 9 years.</title>
        <authorList>
            <person name="Wang Y."/>
            <person name="Ye J."/>
            <person name="Ju F."/>
            <person name="Liu L."/>
            <person name="Boyd J.A."/>
            <person name="Deng Y."/>
            <person name="Parks D.H."/>
            <person name="Jiang X."/>
            <person name="Yin X."/>
            <person name="Woodcroft B.J."/>
            <person name="Tyson G.W."/>
            <person name="Hugenholtz P."/>
            <person name="Polz M.F."/>
            <person name="Zhang T."/>
        </authorList>
    </citation>
    <scope>NUCLEOTIDE SEQUENCE</scope>
    <source>
        <strain evidence="3">HKST-UBA11</strain>
    </source>
</reference>
<dbReference type="PIRSF" id="PIRSF000709">
    <property type="entry name" value="6PFK_2-Ptase"/>
    <property type="match status" value="1"/>
</dbReference>
<dbReference type="GO" id="GO:0016791">
    <property type="term" value="F:phosphatase activity"/>
    <property type="evidence" value="ECO:0007669"/>
    <property type="project" value="TreeGrafter"/>
</dbReference>
<evidence type="ECO:0000256" key="1">
    <source>
        <dbReference type="ARBA" id="ARBA00023152"/>
    </source>
</evidence>
<dbReference type="EMBL" id="JAGQLH010000017">
    <property type="protein sequence ID" value="MCA9385385.1"/>
    <property type="molecule type" value="Genomic_DNA"/>
</dbReference>
<dbReference type="SMART" id="SM00855">
    <property type="entry name" value="PGAM"/>
    <property type="match status" value="1"/>
</dbReference>
<dbReference type="GO" id="GO:0005737">
    <property type="term" value="C:cytoplasm"/>
    <property type="evidence" value="ECO:0007669"/>
    <property type="project" value="TreeGrafter"/>
</dbReference>
<dbReference type="InterPro" id="IPR001345">
    <property type="entry name" value="PG/BPGM_mutase_AS"/>
</dbReference>
<sequence length="182" mass="20810">MKFILIRHGQTDINAKGDMHEHMSLAGLNQLGIQQIQSLISKLKTYGISHLYSSPEQRTIQSSFILSEALSLPFSIEQNLRERNWGEWEAVGWDNINAKLKDLTLEERYEIVPPGGESWKAVNNRLQEFLANIKKDHTEYEIIAIISHEGTLRALAPLLKDEPKEKSIEYSFENGSMTEIES</sequence>
<name>A0A955L7G6_9BACT</name>
<dbReference type="PROSITE" id="PS00175">
    <property type="entry name" value="PG_MUTASE"/>
    <property type="match status" value="1"/>
</dbReference>
<dbReference type="PANTHER" id="PTHR48100:SF1">
    <property type="entry name" value="HISTIDINE PHOSPHATASE FAMILY PROTEIN-RELATED"/>
    <property type="match status" value="1"/>
</dbReference>
<dbReference type="CDD" id="cd07067">
    <property type="entry name" value="HP_PGM_like"/>
    <property type="match status" value="1"/>
</dbReference>
<proteinExistence type="predicted"/>
<gene>
    <name evidence="3" type="ORF">KC717_01920</name>
</gene>
<accession>A0A955L7G6</accession>
<evidence type="ECO:0000313" key="3">
    <source>
        <dbReference type="EMBL" id="MCA9385385.1"/>
    </source>
</evidence>
<keyword evidence="1" id="KW-0324">Glycolysis</keyword>